<dbReference type="Pfam" id="PF00389">
    <property type="entry name" value="2-Hacid_dh"/>
    <property type="match status" value="1"/>
</dbReference>
<comment type="similarity">
    <text evidence="1 5">Belongs to the D-isomer specific 2-hydroxyacid dehydrogenase family.</text>
</comment>
<feature type="domain" description="D-isomer specific 2-hydroxyacid dehydrogenase NAD-binding" evidence="7">
    <location>
        <begin position="115"/>
        <end position="286"/>
    </location>
</feature>
<keyword evidence="4" id="KW-0520">NAD</keyword>
<keyword evidence="9" id="KW-1185">Reference proteome</keyword>
<dbReference type="PANTHER" id="PTHR42789:SF1">
    <property type="entry name" value="D-ISOMER SPECIFIC 2-HYDROXYACID DEHYDROGENASE FAMILY PROTEIN (AFU_ORTHOLOGUE AFUA_6G10090)"/>
    <property type="match status" value="1"/>
</dbReference>
<evidence type="ECO:0000256" key="3">
    <source>
        <dbReference type="ARBA" id="ARBA00023002"/>
    </source>
</evidence>
<dbReference type="InterPro" id="IPR006139">
    <property type="entry name" value="D-isomer_2_OHA_DH_cat_dom"/>
</dbReference>
<name>A0AAW9RFW4_9HYPH</name>
<evidence type="ECO:0000313" key="9">
    <source>
        <dbReference type="Proteomes" id="UP001378188"/>
    </source>
</evidence>
<dbReference type="GO" id="GO:0016616">
    <property type="term" value="F:oxidoreductase activity, acting on the CH-OH group of donors, NAD or NADP as acceptor"/>
    <property type="evidence" value="ECO:0007669"/>
    <property type="project" value="InterPro"/>
</dbReference>
<dbReference type="InterPro" id="IPR036291">
    <property type="entry name" value="NAD(P)-bd_dom_sf"/>
</dbReference>
<evidence type="ECO:0000256" key="1">
    <source>
        <dbReference type="ARBA" id="ARBA00005854"/>
    </source>
</evidence>
<dbReference type="SUPFAM" id="SSF51735">
    <property type="entry name" value="NAD(P)-binding Rossmann-fold domains"/>
    <property type="match status" value="1"/>
</dbReference>
<evidence type="ECO:0000256" key="4">
    <source>
        <dbReference type="ARBA" id="ARBA00023027"/>
    </source>
</evidence>
<dbReference type="RefSeq" id="WP_340330334.1">
    <property type="nucleotide sequence ID" value="NZ_JAZHOF010000005.1"/>
</dbReference>
<dbReference type="GO" id="GO:0051287">
    <property type="term" value="F:NAD binding"/>
    <property type="evidence" value="ECO:0007669"/>
    <property type="project" value="InterPro"/>
</dbReference>
<organism evidence="8 9">
    <name type="scientific">Microbaculum marinum</name>
    <dbReference type="NCBI Taxonomy" id="1764581"/>
    <lineage>
        <taxon>Bacteria</taxon>
        <taxon>Pseudomonadati</taxon>
        <taxon>Pseudomonadota</taxon>
        <taxon>Alphaproteobacteria</taxon>
        <taxon>Hyphomicrobiales</taxon>
        <taxon>Tepidamorphaceae</taxon>
        <taxon>Microbaculum</taxon>
    </lineage>
</organism>
<accession>A0AAW9RFW4</accession>
<feature type="domain" description="D-isomer specific 2-hydroxyacid dehydrogenase catalytic" evidence="6">
    <location>
        <begin position="19"/>
        <end position="318"/>
    </location>
</feature>
<sequence length="334" mass="35125">MAKILLTHSREERETRFDDVAFAALEALGDVRVNAAGHVLGTAELAALAVGCDLIVCDRLTRVTDDFFAAAPTIAAVCRAAVDIRNIEVDAASAAGVLVTHAGPTFVAAVSELTFGMIIDLARGVTDAATTYRSGSMPTARMGVQLSGATLGVIGYGAIGREVARLGRAFGMAVLATDPHVTPDRDDVRRVGLEDLLARSDFVVCLAISSPVTDRMIGADALARMKPTAYFLNLARGPLVDDDALKEALIRNRIAGAAIDVGNEPGQMPRMDIAALSNVIATPHVGGLTRQAAHAQAMETVGQVAEILSGRIPHGALNGVFARRMSEYRMGKRQ</sequence>
<proteinExistence type="inferred from homology"/>
<dbReference type="Gene3D" id="3.40.50.720">
    <property type="entry name" value="NAD(P)-binding Rossmann-like Domain"/>
    <property type="match status" value="2"/>
</dbReference>
<dbReference type="InterPro" id="IPR006140">
    <property type="entry name" value="D-isomer_DH_NAD-bd"/>
</dbReference>
<comment type="caution">
    <text evidence="8">The sequence shown here is derived from an EMBL/GenBank/DDBJ whole genome shotgun (WGS) entry which is preliminary data.</text>
</comment>
<dbReference type="EMBL" id="JAZHOF010000005">
    <property type="protein sequence ID" value="MEJ8572639.1"/>
    <property type="molecule type" value="Genomic_DNA"/>
</dbReference>
<evidence type="ECO:0000256" key="2">
    <source>
        <dbReference type="ARBA" id="ARBA00022605"/>
    </source>
</evidence>
<evidence type="ECO:0000256" key="5">
    <source>
        <dbReference type="RuleBase" id="RU003719"/>
    </source>
</evidence>
<dbReference type="PANTHER" id="PTHR42789">
    <property type="entry name" value="D-ISOMER SPECIFIC 2-HYDROXYACID DEHYDROGENASE FAMILY PROTEIN (AFU_ORTHOLOGUE AFUA_6G10090)"/>
    <property type="match status" value="1"/>
</dbReference>
<dbReference type="PROSITE" id="PS00065">
    <property type="entry name" value="D_2_HYDROXYACID_DH_1"/>
    <property type="match status" value="1"/>
</dbReference>
<dbReference type="AlphaFoldDB" id="A0AAW9RFW4"/>
<keyword evidence="2" id="KW-0028">Amino-acid biosynthesis</keyword>
<dbReference type="InterPro" id="IPR050857">
    <property type="entry name" value="D-2-hydroxyacid_DH"/>
</dbReference>
<dbReference type="GO" id="GO:0008652">
    <property type="term" value="P:amino acid biosynthetic process"/>
    <property type="evidence" value="ECO:0007669"/>
    <property type="project" value="UniProtKB-KW"/>
</dbReference>
<evidence type="ECO:0000313" key="8">
    <source>
        <dbReference type="EMBL" id="MEJ8572639.1"/>
    </source>
</evidence>
<dbReference type="SUPFAM" id="SSF52283">
    <property type="entry name" value="Formate/glycerate dehydrogenase catalytic domain-like"/>
    <property type="match status" value="1"/>
</dbReference>
<dbReference type="Proteomes" id="UP001378188">
    <property type="component" value="Unassembled WGS sequence"/>
</dbReference>
<gene>
    <name evidence="8" type="ORF">V3328_14205</name>
</gene>
<dbReference type="InterPro" id="IPR029753">
    <property type="entry name" value="D-isomer_DH_CS"/>
</dbReference>
<keyword evidence="3 5" id="KW-0560">Oxidoreductase</keyword>
<dbReference type="PROSITE" id="PS00671">
    <property type="entry name" value="D_2_HYDROXYACID_DH_3"/>
    <property type="match status" value="1"/>
</dbReference>
<evidence type="ECO:0000259" key="7">
    <source>
        <dbReference type="Pfam" id="PF02826"/>
    </source>
</evidence>
<dbReference type="Pfam" id="PF02826">
    <property type="entry name" value="2-Hacid_dh_C"/>
    <property type="match status" value="1"/>
</dbReference>
<reference evidence="8 9" key="1">
    <citation type="submission" date="2024-02" db="EMBL/GenBank/DDBJ databases">
        <title>Genome analysis and characterization of Microbaculum marinisediminis sp. nov., isolated from marine sediment.</title>
        <authorList>
            <person name="Du Z.-J."/>
            <person name="Ye Y.-Q."/>
            <person name="Zhang Z.-R."/>
            <person name="Yuan S.-M."/>
            <person name="Zhang X.-Y."/>
        </authorList>
    </citation>
    <scope>NUCLEOTIDE SEQUENCE [LARGE SCALE GENOMIC DNA]</scope>
    <source>
        <strain evidence="8 9">SDUM1044001</strain>
    </source>
</reference>
<evidence type="ECO:0000259" key="6">
    <source>
        <dbReference type="Pfam" id="PF00389"/>
    </source>
</evidence>
<dbReference type="InterPro" id="IPR029752">
    <property type="entry name" value="D-isomer_DH_CS1"/>
</dbReference>
<protein>
    <submittedName>
        <fullName evidence="8">NAD(P)-dependent oxidoreductase</fullName>
    </submittedName>
</protein>